<organism evidence="2 3">
    <name type="scientific">Aliigemmobacter aestuarii</name>
    <dbReference type="NCBI Taxonomy" id="1445661"/>
    <lineage>
        <taxon>Bacteria</taxon>
        <taxon>Pseudomonadati</taxon>
        <taxon>Pseudomonadota</taxon>
        <taxon>Alphaproteobacteria</taxon>
        <taxon>Rhodobacterales</taxon>
        <taxon>Paracoccaceae</taxon>
        <taxon>Aliigemmobacter</taxon>
    </lineage>
</organism>
<evidence type="ECO:0000313" key="3">
    <source>
        <dbReference type="Proteomes" id="UP000309450"/>
    </source>
</evidence>
<gene>
    <name evidence="2" type="ORF">E7811_06845</name>
</gene>
<protein>
    <recommendedName>
        <fullName evidence="1">Sulfotransferase domain-containing protein</fullName>
    </recommendedName>
</protein>
<dbReference type="EMBL" id="SSND01000001">
    <property type="protein sequence ID" value="THD85408.1"/>
    <property type="molecule type" value="Genomic_DNA"/>
</dbReference>
<dbReference type="OrthoDB" id="981508at2"/>
<feature type="domain" description="Sulfotransferase" evidence="1">
    <location>
        <begin position="125"/>
        <end position="230"/>
    </location>
</feature>
<name>A0A4S3MS82_9RHOB</name>
<dbReference type="GO" id="GO:0008146">
    <property type="term" value="F:sulfotransferase activity"/>
    <property type="evidence" value="ECO:0007669"/>
    <property type="project" value="InterPro"/>
</dbReference>
<dbReference type="RefSeq" id="WP_136393782.1">
    <property type="nucleotide sequence ID" value="NZ_SSND01000001.1"/>
</dbReference>
<dbReference type="SUPFAM" id="SSF52540">
    <property type="entry name" value="P-loop containing nucleoside triphosphate hydrolases"/>
    <property type="match status" value="1"/>
</dbReference>
<evidence type="ECO:0000259" key="1">
    <source>
        <dbReference type="Pfam" id="PF00685"/>
    </source>
</evidence>
<dbReference type="Proteomes" id="UP000309450">
    <property type="component" value="Unassembled WGS sequence"/>
</dbReference>
<accession>A0A4S3MS82</accession>
<dbReference type="InterPro" id="IPR000863">
    <property type="entry name" value="Sulfotransferase_dom"/>
</dbReference>
<evidence type="ECO:0000313" key="2">
    <source>
        <dbReference type="EMBL" id="THD85408.1"/>
    </source>
</evidence>
<dbReference type="InterPro" id="IPR027417">
    <property type="entry name" value="P-loop_NTPase"/>
</dbReference>
<reference evidence="2 3" key="1">
    <citation type="submission" date="2019-04" db="EMBL/GenBank/DDBJ databases">
        <title>Draft genome sequence of Gemmobacter aestuarii sp. nov.</title>
        <authorList>
            <person name="Hameed A."/>
            <person name="Lin S.-Y."/>
            <person name="Shahina M."/>
            <person name="Lai W.-A."/>
            <person name="Young C.-C."/>
        </authorList>
    </citation>
    <scope>NUCLEOTIDE SEQUENCE [LARGE SCALE GENOMIC DNA]</scope>
    <source>
        <strain evidence="2 3">CC-PW-75</strain>
    </source>
</reference>
<keyword evidence="3" id="KW-1185">Reference proteome</keyword>
<proteinExistence type="predicted"/>
<comment type="caution">
    <text evidence="2">The sequence shown here is derived from an EMBL/GenBank/DDBJ whole genome shotgun (WGS) entry which is preliminary data.</text>
</comment>
<dbReference type="Pfam" id="PF00685">
    <property type="entry name" value="Sulfotransfer_1"/>
    <property type="match status" value="1"/>
</dbReference>
<dbReference type="AlphaFoldDB" id="A0A4S3MS82"/>
<dbReference type="Gene3D" id="3.40.50.300">
    <property type="entry name" value="P-loop containing nucleotide triphosphate hydrolases"/>
    <property type="match status" value="1"/>
</dbReference>
<sequence length="275" mass="32011">MKRFVLGLGAQKAGTTWLHSYLGSFDGVDFGPLKEYHVWDAIADPRLKGFVVSDERLASLAGKPQYHAIKLRHDMQRDPNLYASFFDGLIEAGNWMTGDITPSYAGLDVATLRDIRDRLEDRGFDLRVVYLMRDPFERVWSMARMQNRDNPAISDDERVLADIRALENLYKSEQYRLRTEYHRTIERIEQVFTPEQTFFGFYEDLFTVPSLERIEAFFGVPVKDDHLSVQVNVSEKKVDVPEKLERKIRTFYAPVYDACAQKFPQTRTLWVPNRA</sequence>